<keyword evidence="17" id="KW-1185">Reference proteome</keyword>
<keyword evidence="4" id="KW-0444">Lipid biosynthesis</keyword>
<keyword evidence="12 15" id="KW-0472">Membrane</keyword>
<dbReference type="InterPro" id="IPR000829">
    <property type="entry name" value="DAGK"/>
</dbReference>
<keyword evidence="8 16" id="KW-0418">Kinase</keyword>
<organism evidence="16 17">
    <name type="scientific">Lacihabitans lacunae</name>
    <dbReference type="NCBI Taxonomy" id="1028214"/>
    <lineage>
        <taxon>Bacteria</taxon>
        <taxon>Pseudomonadati</taxon>
        <taxon>Bacteroidota</taxon>
        <taxon>Cytophagia</taxon>
        <taxon>Cytophagales</taxon>
        <taxon>Leadbetterellaceae</taxon>
        <taxon>Lacihabitans</taxon>
    </lineage>
</organism>
<keyword evidence="7" id="KW-0547">Nucleotide-binding</keyword>
<evidence type="ECO:0000313" key="17">
    <source>
        <dbReference type="Proteomes" id="UP001595616"/>
    </source>
</evidence>
<evidence type="ECO:0000256" key="10">
    <source>
        <dbReference type="ARBA" id="ARBA00022989"/>
    </source>
</evidence>
<dbReference type="EMBL" id="JBHRYQ010000001">
    <property type="protein sequence ID" value="MFC3810833.1"/>
    <property type="molecule type" value="Genomic_DNA"/>
</dbReference>
<evidence type="ECO:0000256" key="3">
    <source>
        <dbReference type="ARBA" id="ARBA00022475"/>
    </source>
</evidence>
<dbReference type="CDD" id="cd14265">
    <property type="entry name" value="UDPK_IM_like"/>
    <property type="match status" value="1"/>
</dbReference>
<feature type="transmembrane region" description="Helical" evidence="15">
    <location>
        <begin position="30"/>
        <end position="47"/>
    </location>
</feature>
<evidence type="ECO:0000256" key="6">
    <source>
        <dbReference type="ARBA" id="ARBA00022692"/>
    </source>
</evidence>
<dbReference type="EC" id="2.7.1.-" evidence="16"/>
<evidence type="ECO:0000256" key="14">
    <source>
        <dbReference type="ARBA" id="ARBA00023264"/>
    </source>
</evidence>
<comment type="caution">
    <text evidence="16">The sequence shown here is derived from an EMBL/GenBank/DDBJ whole genome shotgun (WGS) entry which is preliminary data.</text>
</comment>
<proteinExistence type="inferred from homology"/>
<dbReference type="Proteomes" id="UP001595616">
    <property type="component" value="Unassembled WGS sequence"/>
</dbReference>
<feature type="transmembrane region" description="Helical" evidence="15">
    <location>
        <begin position="93"/>
        <end position="114"/>
    </location>
</feature>
<keyword evidence="11" id="KW-0443">Lipid metabolism</keyword>
<dbReference type="InterPro" id="IPR036945">
    <property type="entry name" value="DAGK_sf"/>
</dbReference>
<dbReference type="PANTHER" id="PTHR34299:SF1">
    <property type="entry name" value="DIACYLGLYCEROL KINASE"/>
    <property type="match status" value="1"/>
</dbReference>
<dbReference type="RefSeq" id="WP_379837286.1">
    <property type="nucleotide sequence ID" value="NZ_JBHRYQ010000001.1"/>
</dbReference>
<keyword evidence="6 15" id="KW-0812">Transmembrane</keyword>
<dbReference type="Pfam" id="PF01219">
    <property type="entry name" value="DAGK_prokar"/>
    <property type="match status" value="1"/>
</dbReference>
<evidence type="ECO:0000256" key="2">
    <source>
        <dbReference type="ARBA" id="ARBA00005967"/>
    </source>
</evidence>
<keyword evidence="5 16" id="KW-0808">Transferase</keyword>
<keyword evidence="14" id="KW-1208">Phospholipid metabolism</keyword>
<reference evidence="17" key="1">
    <citation type="journal article" date="2019" name="Int. J. Syst. Evol. Microbiol.">
        <title>The Global Catalogue of Microorganisms (GCM) 10K type strain sequencing project: providing services to taxonomists for standard genome sequencing and annotation.</title>
        <authorList>
            <consortium name="The Broad Institute Genomics Platform"/>
            <consortium name="The Broad Institute Genome Sequencing Center for Infectious Disease"/>
            <person name="Wu L."/>
            <person name="Ma J."/>
        </authorList>
    </citation>
    <scope>NUCLEOTIDE SEQUENCE [LARGE SCALE GENOMIC DNA]</scope>
    <source>
        <strain evidence="17">CECT 7956</strain>
    </source>
</reference>
<evidence type="ECO:0000256" key="13">
    <source>
        <dbReference type="ARBA" id="ARBA00023209"/>
    </source>
</evidence>
<dbReference type="PANTHER" id="PTHR34299">
    <property type="entry name" value="DIACYLGLYCEROL KINASE"/>
    <property type="match status" value="1"/>
</dbReference>
<evidence type="ECO:0000256" key="11">
    <source>
        <dbReference type="ARBA" id="ARBA00023098"/>
    </source>
</evidence>
<keyword evidence="9" id="KW-0067">ATP-binding</keyword>
<comment type="similarity">
    <text evidence="2">Belongs to the bacterial diacylglycerol kinase family.</text>
</comment>
<evidence type="ECO:0000256" key="1">
    <source>
        <dbReference type="ARBA" id="ARBA00004651"/>
    </source>
</evidence>
<evidence type="ECO:0000256" key="9">
    <source>
        <dbReference type="ARBA" id="ARBA00022840"/>
    </source>
</evidence>
<dbReference type="Gene3D" id="1.10.287.3610">
    <property type="match status" value="1"/>
</dbReference>
<evidence type="ECO:0000256" key="4">
    <source>
        <dbReference type="ARBA" id="ARBA00022516"/>
    </source>
</evidence>
<sequence>MIDLRKMFRSFKFAFQGIYFLVKNENNARVHLLASFLVVAAGFYYGISAFEWLIILLFVSSVWASEAFNSAIEKLCDEVDRTQNRQIGMVKDMAAAGVLFFALGALVAAAIIFLPKILSI</sequence>
<keyword evidence="13" id="KW-0594">Phospholipid biosynthesis</keyword>
<name>A0ABV7YX77_9BACT</name>
<evidence type="ECO:0000256" key="15">
    <source>
        <dbReference type="SAM" id="Phobius"/>
    </source>
</evidence>
<keyword evidence="10 15" id="KW-1133">Transmembrane helix</keyword>
<keyword evidence="3" id="KW-1003">Cell membrane</keyword>
<gene>
    <name evidence="16" type="ORF">ACFOOI_09210</name>
</gene>
<evidence type="ECO:0000256" key="5">
    <source>
        <dbReference type="ARBA" id="ARBA00022679"/>
    </source>
</evidence>
<dbReference type="InterPro" id="IPR033717">
    <property type="entry name" value="UDPK"/>
</dbReference>
<comment type="subcellular location">
    <subcellularLocation>
        <location evidence="1">Cell membrane</location>
        <topology evidence="1">Multi-pass membrane protein</topology>
    </subcellularLocation>
</comment>
<accession>A0ABV7YX77</accession>
<dbReference type="GO" id="GO:0016301">
    <property type="term" value="F:kinase activity"/>
    <property type="evidence" value="ECO:0007669"/>
    <property type="project" value="UniProtKB-KW"/>
</dbReference>
<evidence type="ECO:0000313" key="16">
    <source>
        <dbReference type="EMBL" id="MFC3810833.1"/>
    </source>
</evidence>
<evidence type="ECO:0000256" key="8">
    <source>
        <dbReference type="ARBA" id="ARBA00022777"/>
    </source>
</evidence>
<evidence type="ECO:0000256" key="7">
    <source>
        <dbReference type="ARBA" id="ARBA00022741"/>
    </source>
</evidence>
<evidence type="ECO:0000256" key="12">
    <source>
        <dbReference type="ARBA" id="ARBA00023136"/>
    </source>
</evidence>
<protein>
    <submittedName>
        <fullName evidence="16">Diacylglycerol kinase family protein</fullName>
        <ecNumber evidence="16">2.7.1.-</ecNumber>
    </submittedName>
</protein>